<name>A0A0L8BG08_ENSAD</name>
<dbReference type="PATRIC" id="fig|106592.7.peg.5371"/>
<reference evidence="3" key="1">
    <citation type="submission" date="2015-07" db="EMBL/GenBank/DDBJ databases">
        <title>Whole genome sequence of an Ensifer adhaerens strain isolated from a cave pool in the Wind Cave National Park.</title>
        <authorList>
            <person name="Eng W.W.H."/>
            <person name="Gan H.M."/>
            <person name="Barton H.A."/>
            <person name="Savka M.A."/>
        </authorList>
    </citation>
    <scope>NUCLEOTIDE SEQUENCE [LARGE SCALE GENOMIC DNA]</scope>
    <source>
        <strain evidence="3">SD006</strain>
    </source>
</reference>
<proteinExistence type="predicted"/>
<dbReference type="Pfam" id="PF07812">
    <property type="entry name" value="TfuA"/>
    <property type="match status" value="1"/>
</dbReference>
<dbReference type="Proteomes" id="UP000037425">
    <property type="component" value="Unassembled WGS sequence"/>
</dbReference>
<protein>
    <submittedName>
        <fullName evidence="2">Antibiotic resistance protein</fullName>
    </submittedName>
</protein>
<dbReference type="InterPro" id="IPR012924">
    <property type="entry name" value="TfuA_core"/>
</dbReference>
<comment type="caution">
    <text evidence="2">The sequence shown here is derived from an EMBL/GenBank/DDBJ whole genome shotgun (WGS) entry which is preliminary data.</text>
</comment>
<sequence length="241" mass="25902">MKILFAGPTLPDAQALVGTDIELRPPAVQGDILRATQDGATVIGLVDGHFEQVAPVWHKEILFALSQGVGVYGAASMGALRAAECAAFGMIGIGRIYRQYAAGELDDDADVALLHGPAELGYLPLTLPLVNVVATLEDLHARQQIDAASAAQLRMAAAEIFYKQRRWPTIVARAKLPEGTDHKRMEALLAGGAINQKRLDALELLDTICSAPDRRRATPEGWAFNSTSLWKRLLNQLAASS</sequence>
<evidence type="ECO:0000313" key="3">
    <source>
        <dbReference type="Proteomes" id="UP000037425"/>
    </source>
</evidence>
<dbReference type="RefSeq" id="WP_053252644.1">
    <property type="nucleotide sequence ID" value="NZ_LGAP01000036.1"/>
</dbReference>
<accession>A0A0L8BG08</accession>
<dbReference type="EMBL" id="LGAP01000036">
    <property type="protein sequence ID" value="KOF13533.1"/>
    <property type="molecule type" value="Genomic_DNA"/>
</dbReference>
<dbReference type="AlphaFoldDB" id="A0A0L8BG08"/>
<dbReference type="OrthoDB" id="118811at2"/>
<organism evidence="2 3">
    <name type="scientific">Ensifer adhaerens</name>
    <name type="common">Sinorhizobium morelense</name>
    <dbReference type="NCBI Taxonomy" id="106592"/>
    <lineage>
        <taxon>Bacteria</taxon>
        <taxon>Pseudomonadati</taxon>
        <taxon>Pseudomonadota</taxon>
        <taxon>Alphaproteobacteria</taxon>
        <taxon>Hyphomicrobiales</taxon>
        <taxon>Rhizobiaceae</taxon>
        <taxon>Sinorhizobium/Ensifer group</taxon>
        <taxon>Ensifer</taxon>
    </lineage>
</organism>
<gene>
    <name evidence="2" type="ORF">AC244_30930</name>
</gene>
<feature type="domain" description="TfuA-like core" evidence="1">
    <location>
        <begin position="47"/>
        <end position="165"/>
    </location>
</feature>
<evidence type="ECO:0000259" key="1">
    <source>
        <dbReference type="Pfam" id="PF07812"/>
    </source>
</evidence>
<evidence type="ECO:0000313" key="2">
    <source>
        <dbReference type="EMBL" id="KOF13533.1"/>
    </source>
</evidence>